<gene>
    <name evidence="2" type="ORF">FVE85_2382</name>
</gene>
<organism evidence="2 3">
    <name type="scientific">Porphyridium purpureum</name>
    <name type="common">Red alga</name>
    <name type="synonym">Porphyridium cruentum</name>
    <dbReference type="NCBI Taxonomy" id="35688"/>
    <lineage>
        <taxon>Eukaryota</taxon>
        <taxon>Rhodophyta</taxon>
        <taxon>Bangiophyceae</taxon>
        <taxon>Porphyridiales</taxon>
        <taxon>Porphyridiaceae</taxon>
        <taxon>Porphyridium</taxon>
    </lineage>
</organism>
<sequence length="210" mass="22712">MNDIYRSSDDRGSVIVMSTERSSSSASSEEAAARLMQLPMSYAAAPAAEDAARNPMAAVLPTDRPWSGPTPAPAQGSRAQNTFATALGRRLAGRVIKKRSSELSEQARMALKRVAERNAKAEEARKWRLRELEDDEPEAHVPKAKEGAAQHQTPLKSSLENDQGHEQTHSQVSPAGMRTLHRSVKLPPKARVAVQQLCSKRNASSGGSPP</sequence>
<evidence type="ECO:0000313" key="2">
    <source>
        <dbReference type="EMBL" id="KAA8496227.1"/>
    </source>
</evidence>
<feature type="compositionally biased region" description="Polar residues" evidence="1">
    <location>
        <begin position="196"/>
        <end position="210"/>
    </location>
</feature>
<feature type="compositionally biased region" description="Polar residues" evidence="1">
    <location>
        <begin position="150"/>
        <end position="161"/>
    </location>
</feature>
<proteinExistence type="predicted"/>
<feature type="region of interest" description="Disordered" evidence="1">
    <location>
        <begin position="1"/>
        <end position="30"/>
    </location>
</feature>
<reference evidence="3" key="1">
    <citation type="journal article" date="2019" name="Nat. Commun.">
        <title>Expansion of phycobilisome linker gene families in mesophilic red algae.</title>
        <authorList>
            <person name="Lee J."/>
            <person name="Kim D."/>
            <person name="Bhattacharya D."/>
            <person name="Yoon H.S."/>
        </authorList>
    </citation>
    <scope>NUCLEOTIDE SEQUENCE [LARGE SCALE GENOMIC DNA]</scope>
    <source>
        <strain evidence="3">CCMP 1328</strain>
    </source>
</reference>
<feature type="compositionally biased region" description="Basic and acidic residues" evidence="1">
    <location>
        <begin position="1"/>
        <end position="12"/>
    </location>
</feature>
<accession>A0A5J4Z0M6</accession>
<comment type="caution">
    <text evidence="2">The sequence shown here is derived from an EMBL/GenBank/DDBJ whole genome shotgun (WGS) entry which is preliminary data.</text>
</comment>
<dbReference type="Proteomes" id="UP000324585">
    <property type="component" value="Unassembled WGS sequence"/>
</dbReference>
<feature type="region of interest" description="Disordered" evidence="1">
    <location>
        <begin position="59"/>
        <end position="79"/>
    </location>
</feature>
<evidence type="ECO:0000256" key="1">
    <source>
        <dbReference type="SAM" id="MobiDB-lite"/>
    </source>
</evidence>
<feature type="compositionally biased region" description="Low complexity" evidence="1">
    <location>
        <begin position="20"/>
        <end position="30"/>
    </location>
</feature>
<dbReference type="EMBL" id="VRMN01000003">
    <property type="protein sequence ID" value="KAA8496227.1"/>
    <property type="molecule type" value="Genomic_DNA"/>
</dbReference>
<feature type="compositionally biased region" description="Basic and acidic residues" evidence="1">
    <location>
        <begin position="114"/>
        <end position="131"/>
    </location>
</feature>
<dbReference type="AlphaFoldDB" id="A0A5J4Z0M6"/>
<protein>
    <submittedName>
        <fullName evidence="2">Uncharacterized protein</fullName>
    </submittedName>
</protein>
<feature type="region of interest" description="Disordered" evidence="1">
    <location>
        <begin position="114"/>
        <end position="210"/>
    </location>
</feature>
<keyword evidence="3" id="KW-1185">Reference proteome</keyword>
<evidence type="ECO:0000313" key="3">
    <source>
        <dbReference type="Proteomes" id="UP000324585"/>
    </source>
</evidence>
<feature type="compositionally biased region" description="Basic and acidic residues" evidence="1">
    <location>
        <begin position="138"/>
        <end position="148"/>
    </location>
</feature>
<name>A0A5J4Z0M6_PORPP</name>